<keyword evidence="2" id="KW-1185">Reference proteome</keyword>
<organism evidence="1 2">
    <name type="scientific">Solilutibacter silvestris</name>
    <dbReference type="NCBI Taxonomy" id="1645665"/>
    <lineage>
        <taxon>Bacteria</taxon>
        <taxon>Pseudomonadati</taxon>
        <taxon>Pseudomonadota</taxon>
        <taxon>Gammaproteobacteria</taxon>
        <taxon>Lysobacterales</taxon>
        <taxon>Lysobacteraceae</taxon>
        <taxon>Solilutibacter</taxon>
    </lineage>
</organism>
<comment type="caution">
    <text evidence="1">The sequence shown here is derived from an EMBL/GenBank/DDBJ whole genome shotgun (WGS) entry which is preliminary data.</text>
</comment>
<accession>A0A2K1PXX6</accession>
<dbReference type="Proteomes" id="UP000236220">
    <property type="component" value="Unassembled WGS sequence"/>
</dbReference>
<protein>
    <submittedName>
        <fullName evidence="1">Uncharacterized protein</fullName>
    </submittedName>
</protein>
<dbReference type="EMBL" id="NPZB01000002">
    <property type="protein sequence ID" value="PNS07537.1"/>
    <property type="molecule type" value="Genomic_DNA"/>
</dbReference>
<name>A0A2K1PXX6_9GAMM</name>
<dbReference type="AlphaFoldDB" id="A0A2K1PXX6"/>
<gene>
    <name evidence="1" type="ORF">Lysil_1713</name>
</gene>
<sequence length="130" mass="14001">MDDHDFDRKARQLYLDAAQETPQAVRQRLRSTLAAPPRASHPAWQPALAFASVALFALGGLWLQRPLEPAPATAPVIATPVIAQVDATPNVAVPTVSAKETTHPVTAAYDNDPEFYAWLGNDAPPVPGER</sequence>
<evidence type="ECO:0000313" key="1">
    <source>
        <dbReference type="EMBL" id="PNS07537.1"/>
    </source>
</evidence>
<reference evidence="1 2" key="1">
    <citation type="submission" date="2017-08" db="EMBL/GenBank/DDBJ databases">
        <title>Lysobacter sylvestris genome.</title>
        <authorList>
            <person name="Zhang D.-C."/>
            <person name="Albuquerque L."/>
            <person name="Franca L."/>
            <person name="Froufe H.J.C."/>
            <person name="Barroso C."/>
            <person name="Egas C."/>
            <person name="Da Costa M."/>
            <person name="Margesin R."/>
        </authorList>
    </citation>
    <scope>NUCLEOTIDE SEQUENCE [LARGE SCALE GENOMIC DNA]</scope>
    <source>
        <strain evidence="1 2">AM20-91</strain>
    </source>
</reference>
<evidence type="ECO:0000313" key="2">
    <source>
        <dbReference type="Proteomes" id="UP000236220"/>
    </source>
</evidence>
<proteinExistence type="predicted"/>